<name>A0AAE0TCM2_9BIVA</name>
<dbReference type="EMBL" id="JAEAOA010002232">
    <property type="protein sequence ID" value="KAK3607881.1"/>
    <property type="molecule type" value="Genomic_DNA"/>
</dbReference>
<dbReference type="Gene3D" id="1.10.472.10">
    <property type="entry name" value="Cyclin-like"/>
    <property type="match status" value="2"/>
</dbReference>
<dbReference type="FunFam" id="1.10.472.10:FF:000001">
    <property type="entry name" value="G2/mitotic-specific cyclin"/>
    <property type="match status" value="1"/>
</dbReference>
<keyword evidence="1" id="KW-0132">Cell division</keyword>
<dbReference type="InterPro" id="IPR039361">
    <property type="entry name" value="Cyclin"/>
</dbReference>
<dbReference type="AlphaFoldDB" id="A0AAE0TCM2"/>
<evidence type="ECO:0000256" key="1">
    <source>
        <dbReference type="ARBA" id="ARBA00022618"/>
    </source>
</evidence>
<evidence type="ECO:0000256" key="4">
    <source>
        <dbReference type="ARBA" id="ARBA00023306"/>
    </source>
</evidence>
<evidence type="ECO:0000256" key="5">
    <source>
        <dbReference type="RuleBase" id="RU000383"/>
    </source>
</evidence>
<dbReference type="InterPro" id="IPR036915">
    <property type="entry name" value="Cyclin-like_sf"/>
</dbReference>
<evidence type="ECO:0000256" key="3">
    <source>
        <dbReference type="ARBA" id="ARBA00023127"/>
    </source>
</evidence>
<comment type="similarity">
    <text evidence="5">Belongs to the cyclin family.</text>
</comment>
<dbReference type="Proteomes" id="UP001195483">
    <property type="component" value="Unassembled WGS sequence"/>
</dbReference>
<keyword evidence="2" id="KW-0498">Mitosis</keyword>
<dbReference type="PANTHER" id="PTHR10177">
    <property type="entry name" value="CYCLINS"/>
    <property type="match status" value="1"/>
</dbReference>
<keyword evidence="3 5" id="KW-0195">Cyclin</keyword>
<accession>A0AAE0TCM2</accession>
<keyword evidence="4" id="KW-0131">Cell cycle</keyword>
<proteinExistence type="inferred from homology"/>
<evidence type="ECO:0000259" key="6">
    <source>
        <dbReference type="SMART" id="SM00385"/>
    </source>
</evidence>
<reference evidence="7" key="1">
    <citation type="journal article" date="2021" name="Genome Biol. Evol.">
        <title>A High-Quality Reference Genome for a Parasitic Bivalve with Doubly Uniparental Inheritance (Bivalvia: Unionida).</title>
        <authorList>
            <person name="Smith C.H."/>
        </authorList>
    </citation>
    <scope>NUCLEOTIDE SEQUENCE</scope>
    <source>
        <strain evidence="7">CHS0354</strain>
    </source>
</reference>
<reference evidence="7" key="2">
    <citation type="journal article" date="2021" name="Genome Biol. Evol.">
        <title>Developing a high-quality reference genome for a parasitic bivalve with doubly uniparental inheritance (Bivalvia: Unionida).</title>
        <authorList>
            <person name="Smith C.H."/>
        </authorList>
    </citation>
    <scope>NUCLEOTIDE SEQUENCE</scope>
    <source>
        <strain evidence="7">CHS0354</strain>
        <tissue evidence="7">Mantle</tissue>
    </source>
</reference>
<dbReference type="SUPFAM" id="SSF47954">
    <property type="entry name" value="Cyclin-like"/>
    <property type="match status" value="2"/>
</dbReference>
<dbReference type="SMART" id="SM00385">
    <property type="entry name" value="CYCLIN"/>
    <property type="match status" value="1"/>
</dbReference>
<gene>
    <name evidence="7" type="ORF">CHS0354_038312</name>
</gene>
<dbReference type="GO" id="GO:0051301">
    <property type="term" value="P:cell division"/>
    <property type="evidence" value="ECO:0007669"/>
    <property type="project" value="UniProtKB-KW"/>
</dbReference>
<dbReference type="InterPro" id="IPR048258">
    <property type="entry name" value="Cyclins_cyclin-box"/>
</dbReference>
<evidence type="ECO:0000313" key="7">
    <source>
        <dbReference type="EMBL" id="KAK3607881.1"/>
    </source>
</evidence>
<dbReference type="Pfam" id="PF00134">
    <property type="entry name" value="Cyclin_N"/>
    <property type="match status" value="1"/>
</dbReference>
<evidence type="ECO:0000256" key="2">
    <source>
        <dbReference type="ARBA" id="ARBA00022776"/>
    </source>
</evidence>
<reference evidence="7" key="3">
    <citation type="submission" date="2023-05" db="EMBL/GenBank/DDBJ databases">
        <authorList>
            <person name="Smith C.H."/>
        </authorList>
    </citation>
    <scope>NUCLEOTIDE SEQUENCE</scope>
    <source>
        <strain evidence="7">CHS0354</strain>
        <tissue evidence="7">Mantle</tissue>
    </source>
</reference>
<dbReference type="InterPro" id="IPR006671">
    <property type="entry name" value="Cyclin_N"/>
</dbReference>
<organism evidence="7 8">
    <name type="scientific">Potamilus streckersoni</name>
    <dbReference type="NCBI Taxonomy" id="2493646"/>
    <lineage>
        <taxon>Eukaryota</taxon>
        <taxon>Metazoa</taxon>
        <taxon>Spiralia</taxon>
        <taxon>Lophotrochozoa</taxon>
        <taxon>Mollusca</taxon>
        <taxon>Bivalvia</taxon>
        <taxon>Autobranchia</taxon>
        <taxon>Heteroconchia</taxon>
        <taxon>Palaeoheterodonta</taxon>
        <taxon>Unionida</taxon>
        <taxon>Unionoidea</taxon>
        <taxon>Unionidae</taxon>
        <taxon>Ambleminae</taxon>
        <taxon>Lampsilini</taxon>
        <taxon>Potamilus</taxon>
    </lineage>
</organism>
<evidence type="ECO:0000313" key="8">
    <source>
        <dbReference type="Proteomes" id="UP001195483"/>
    </source>
</evidence>
<sequence>MSKSLQQDNEESDASTSFNGLSELDEGICLDNNQELLKVETPDVTAVTNTLGDSGFTESLNLQCLEYILDLPEKDPCLKPFHDTIGTLTCPFKSPDHSGFEDYMDDIYQHRLSIEEKYQAPSCLDNQPEVTPGIRGVLIGWLSNLHHEMKLGQDTLYLAVNIIDRVLDVMQVARDCLQLLGVTALLIACKQEEIAPPQISEILHKCGESFPPEQVKQLEKIVLMSINFDLMPPNAQQFLEYFCTYFMASSVHHVDYKFGQAHALARCVIELSMQDYELCQFRPSLLALCTWKECVRLMGLDDGNFFPPGMNFFREQYEYCLAEVRMFIMNLKRSWPDMLSMTDYYTNLYGLEN</sequence>
<comment type="caution">
    <text evidence="7">The sequence shown here is derived from an EMBL/GenBank/DDBJ whole genome shotgun (WGS) entry which is preliminary data.</text>
</comment>
<keyword evidence="8" id="KW-1185">Reference proteome</keyword>
<dbReference type="InterPro" id="IPR013763">
    <property type="entry name" value="Cyclin-like_dom"/>
</dbReference>
<feature type="domain" description="Cyclin-like" evidence="6">
    <location>
        <begin position="140"/>
        <end position="224"/>
    </location>
</feature>
<protein>
    <recommendedName>
        <fullName evidence="6">Cyclin-like domain-containing protein</fullName>
    </recommendedName>
</protein>
<dbReference type="PROSITE" id="PS00292">
    <property type="entry name" value="CYCLINS"/>
    <property type="match status" value="1"/>
</dbReference>